<gene>
    <name evidence="1" type="ORF">A5640_06940</name>
</gene>
<reference evidence="1 2" key="1">
    <citation type="submission" date="2016-06" db="EMBL/GenBank/DDBJ databases">
        <authorList>
            <person name="Kjaerup R.B."/>
            <person name="Dalgaard T.S."/>
            <person name="Juul-Madsen H.R."/>
        </authorList>
    </citation>
    <scope>NUCLEOTIDE SEQUENCE [LARGE SCALE GENOMIC DNA]</scope>
    <source>
        <strain evidence="1 2">1276495.2</strain>
    </source>
</reference>
<accession>A0A1A3KRG6</accession>
<evidence type="ECO:0000313" key="2">
    <source>
        <dbReference type="Proteomes" id="UP000093925"/>
    </source>
</evidence>
<dbReference type="Proteomes" id="UP000093925">
    <property type="component" value="Unassembled WGS sequence"/>
</dbReference>
<proteinExistence type="predicted"/>
<sequence>MPGAYEYVLQRRCELEAEMAMQADLSIPSVLEDDYDEAVWEREKAARVAALMDERGVAHGRC</sequence>
<organism evidence="1 2">
    <name type="scientific">Mycobacterium asiaticum</name>
    <dbReference type="NCBI Taxonomy" id="1790"/>
    <lineage>
        <taxon>Bacteria</taxon>
        <taxon>Bacillati</taxon>
        <taxon>Actinomycetota</taxon>
        <taxon>Actinomycetes</taxon>
        <taxon>Mycobacteriales</taxon>
        <taxon>Mycobacteriaceae</taxon>
        <taxon>Mycobacterium</taxon>
    </lineage>
</organism>
<protein>
    <submittedName>
        <fullName evidence="1">Uncharacterized protein</fullName>
    </submittedName>
</protein>
<comment type="caution">
    <text evidence="1">The sequence shown here is derived from an EMBL/GenBank/DDBJ whole genome shotgun (WGS) entry which is preliminary data.</text>
</comment>
<evidence type="ECO:0000313" key="1">
    <source>
        <dbReference type="EMBL" id="OBJ87600.1"/>
    </source>
</evidence>
<dbReference type="EMBL" id="LZLM01000043">
    <property type="protein sequence ID" value="OBJ87600.1"/>
    <property type="molecule type" value="Genomic_DNA"/>
</dbReference>
<name>A0A1A3KRG6_MYCAS</name>
<dbReference type="AlphaFoldDB" id="A0A1A3KRG6"/>